<reference evidence="2 3" key="1">
    <citation type="submission" date="2016-07" db="EMBL/GenBank/DDBJ databases">
        <title>Pervasive Adenine N6-methylation of Active Genes in Fungi.</title>
        <authorList>
            <consortium name="DOE Joint Genome Institute"/>
            <person name="Mondo S.J."/>
            <person name="Dannebaum R.O."/>
            <person name="Kuo R.C."/>
            <person name="Labutti K."/>
            <person name="Haridas S."/>
            <person name="Kuo A."/>
            <person name="Salamov A."/>
            <person name="Ahrendt S.R."/>
            <person name="Lipzen A."/>
            <person name="Sullivan W."/>
            <person name="Andreopoulos W.B."/>
            <person name="Clum A."/>
            <person name="Lindquist E."/>
            <person name="Daum C."/>
            <person name="Ramamoorthy G.K."/>
            <person name="Gryganskyi A."/>
            <person name="Culley D."/>
            <person name="Magnuson J.K."/>
            <person name="James T.Y."/>
            <person name="O'Malley M.A."/>
            <person name="Stajich J.E."/>
            <person name="Spatafora J.W."/>
            <person name="Visel A."/>
            <person name="Grigoriev I.V."/>
        </authorList>
    </citation>
    <scope>NUCLEOTIDE SEQUENCE [LARGE SCALE GENOMIC DNA]</scope>
    <source>
        <strain evidence="2 3">62-1032</strain>
    </source>
</reference>
<accession>A0A1Y2BYB5</accession>
<feature type="region of interest" description="Disordered" evidence="1">
    <location>
        <begin position="118"/>
        <end position="198"/>
    </location>
</feature>
<protein>
    <submittedName>
        <fullName evidence="2">Uncharacterized protein</fullName>
    </submittedName>
</protein>
<dbReference type="AlphaFoldDB" id="A0A1Y2BYB5"/>
<feature type="compositionally biased region" description="Basic residues" evidence="1">
    <location>
        <begin position="189"/>
        <end position="198"/>
    </location>
</feature>
<proteinExistence type="predicted"/>
<name>A0A1Y2BYB5_9BASI</name>
<feature type="compositionally biased region" description="Pro residues" evidence="1">
    <location>
        <begin position="127"/>
        <end position="152"/>
    </location>
</feature>
<dbReference type="InParanoid" id="A0A1Y2BYB5"/>
<gene>
    <name evidence="2" type="ORF">BCR35DRAFT_47139</name>
</gene>
<evidence type="ECO:0000256" key="1">
    <source>
        <dbReference type="SAM" id="MobiDB-lite"/>
    </source>
</evidence>
<evidence type="ECO:0000313" key="2">
    <source>
        <dbReference type="EMBL" id="ORY39741.1"/>
    </source>
</evidence>
<comment type="caution">
    <text evidence="2">The sequence shown here is derived from an EMBL/GenBank/DDBJ whole genome shotgun (WGS) entry which is preliminary data.</text>
</comment>
<keyword evidence="3" id="KW-1185">Reference proteome</keyword>
<dbReference type="Proteomes" id="UP000193467">
    <property type="component" value="Unassembled WGS sequence"/>
</dbReference>
<evidence type="ECO:0000313" key="3">
    <source>
        <dbReference type="Proteomes" id="UP000193467"/>
    </source>
</evidence>
<organism evidence="2 3">
    <name type="scientific">Leucosporidium creatinivorum</name>
    <dbReference type="NCBI Taxonomy" id="106004"/>
    <lineage>
        <taxon>Eukaryota</taxon>
        <taxon>Fungi</taxon>
        <taxon>Dikarya</taxon>
        <taxon>Basidiomycota</taxon>
        <taxon>Pucciniomycotina</taxon>
        <taxon>Microbotryomycetes</taxon>
        <taxon>Leucosporidiales</taxon>
        <taxon>Leucosporidium</taxon>
    </lineage>
</organism>
<sequence length="198" mass="21755">MSYSVKFRATSKRWLLAWYASAEKGEDDRSRVSELECERWVSCASAPLVENSSSSPRIDHRRIALLSVPKSIHTRSPSRFSFLAVRISFQPHSLPPHLQLLSLPPHLQLLTLLLFPHSPASPTTTSSPPPPPRPPNSPPSALPPSSPSPPPRLTRAANPRTAPPPTRSSWKDQPASPPPALCPRARTSAARRRGWIAS</sequence>
<dbReference type="EMBL" id="MCGR01000145">
    <property type="protein sequence ID" value="ORY39741.1"/>
    <property type="molecule type" value="Genomic_DNA"/>
</dbReference>